<dbReference type="Proteomes" id="UP001219934">
    <property type="component" value="Unassembled WGS sequence"/>
</dbReference>
<dbReference type="SUPFAM" id="SSF56436">
    <property type="entry name" value="C-type lectin-like"/>
    <property type="match status" value="1"/>
</dbReference>
<name>A0AAD6F2M4_9TELE</name>
<feature type="domain" description="C-type lectin" evidence="3">
    <location>
        <begin position="450"/>
        <end position="584"/>
    </location>
</feature>
<gene>
    <name evidence="4" type="ORF">JOQ06_004136</name>
</gene>
<evidence type="ECO:0000259" key="3">
    <source>
        <dbReference type="PROSITE" id="PS50041"/>
    </source>
</evidence>
<feature type="compositionally biased region" description="Basic and acidic residues" evidence="1">
    <location>
        <begin position="122"/>
        <end position="133"/>
    </location>
</feature>
<dbReference type="PROSITE" id="PS50041">
    <property type="entry name" value="C_TYPE_LECTIN_2"/>
    <property type="match status" value="1"/>
</dbReference>
<evidence type="ECO:0000313" key="5">
    <source>
        <dbReference type="Proteomes" id="UP001219934"/>
    </source>
</evidence>
<feature type="chain" id="PRO_5041983137" description="C-type lectin domain-containing protein" evidence="2">
    <location>
        <begin position="17"/>
        <end position="584"/>
    </location>
</feature>
<proteinExistence type="predicted"/>
<dbReference type="InterPro" id="IPR016186">
    <property type="entry name" value="C-type_lectin-like/link_sf"/>
</dbReference>
<reference evidence="4" key="1">
    <citation type="submission" date="2022-11" db="EMBL/GenBank/DDBJ databases">
        <title>Chromosome-level genome of Pogonophryne albipinna.</title>
        <authorList>
            <person name="Jo E."/>
        </authorList>
    </citation>
    <scope>NUCLEOTIDE SEQUENCE</scope>
    <source>
        <strain evidence="4">SGF0006</strain>
        <tissue evidence="4">Muscle</tissue>
    </source>
</reference>
<evidence type="ECO:0000313" key="4">
    <source>
        <dbReference type="EMBL" id="KAJ4918492.1"/>
    </source>
</evidence>
<evidence type="ECO:0000256" key="2">
    <source>
        <dbReference type="SAM" id="SignalP"/>
    </source>
</evidence>
<accession>A0AAD6F2M4</accession>
<feature type="non-terminal residue" evidence="4">
    <location>
        <position position="584"/>
    </location>
</feature>
<organism evidence="4 5">
    <name type="scientific">Pogonophryne albipinna</name>
    <dbReference type="NCBI Taxonomy" id="1090488"/>
    <lineage>
        <taxon>Eukaryota</taxon>
        <taxon>Metazoa</taxon>
        <taxon>Chordata</taxon>
        <taxon>Craniata</taxon>
        <taxon>Vertebrata</taxon>
        <taxon>Euteleostomi</taxon>
        <taxon>Actinopterygii</taxon>
        <taxon>Neopterygii</taxon>
        <taxon>Teleostei</taxon>
        <taxon>Neoteleostei</taxon>
        <taxon>Acanthomorphata</taxon>
        <taxon>Eupercaria</taxon>
        <taxon>Perciformes</taxon>
        <taxon>Notothenioidei</taxon>
        <taxon>Pogonophryne</taxon>
    </lineage>
</organism>
<dbReference type="InterPro" id="IPR016187">
    <property type="entry name" value="CTDL_fold"/>
</dbReference>
<dbReference type="AlphaFoldDB" id="A0AAD6F2M4"/>
<evidence type="ECO:0000256" key="1">
    <source>
        <dbReference type="SAM" id="MobiDB-lite"/>
    </source>
</evidence>
<protein>
    <recommendedName>
        <fullName evidence="3">C-type lectin domain-containing protein</fullName>
    </recommendedName>
</protein>
<dbReference type="EMBL" id="JAPTMU010000475">
    <property type="protein sequence ID" value="KAJ4918492.1"/>
    <property type="molecule type" value="Genomic_DNA"/>
</dbReference>
<comment type="caution">
    <text evidence="4">The sequence shown here is derived from an EMBL/GenBank/DDBJ whole genome shotgun (WGS) entry which is preliminary data.</text>
</comment>
<keyword evidence="2" id="KW-0732">Signal</keyword>
<sequence>MFKLVLLFLVLSGLQALPLARRLQKTPSTYQLPDGFRQGTELFDMREPVSDFRQGTEPSRRFIVDLNTGLLQEHMSEMDRGDAFIRPLGKGLGEMEGSHLLANGVPEDVPAQKNVGGAGWVRVEKPSDPRLPDGFRQGTEPMMSLPDGFRQGTEPMMSLPDGFRQGTEPIHTAPESFREEIQSMKSIHEGLRQGTEPIHMVPDGFGQEITSKMSIPDGFRQGTEPRMSIPEGFRQGTEPMMSIAEDLSQGTEPIHTAPESFREEIQSMMSIHEGLSQGTDSMMSIPMVSDREPNPGCPIPEGFRQGTEPMMSIAEDLSQGTEPMMSIPEDLSQGTEPNHMVPESFREEIQSMMSIHEGFRQGTEPMMSIPDGFRQGTEPIMSIPEGFRQGTEPMMSIPEGFRQGTEPMMSIPEGFRQGTEPLIPEGFRQETEHSTPERQTKTVACKGDIINGNCYEFNPTPLTFQDAQAKCRSLAPNAELASVTTGDLHSRLVSLSTNVGEKQPGVDVDRRHGQGRKEAKESIIRYVINRADSVSLTLNQKASWVDGSDWSYSDWMPGHPHIHTDKPVCVEMFKIDESCGRRLT</sequence>
<feature type="region of interest" description="Disordered" evidence="1">
    <location>
        <begin position="121"/>
        <end position="144"/>
    </location>
</feature>
<keyword evidence="5" id="KW-1185">Reference proteome</keyword>
<feature type="signal peptide" evidence="2">
    <location>
        <begin position="1"/>
        <end position="16"/>
    </location>
</feature>
<dbReference type="Gene3D" id="3.10.100.10">
    <property type="entry name" value="Mannose-Binding Protein A, subunit A"/>
    <property type="match status" value="1"/>
</dbReference>
<dbReference type="InterPro" id="IPR001304">
    <property type="entry name" value="C-type_lectin-like"/>
</dbReference>